<evidence type="ECO:0000259" key="2">
    <source>
        <dbReference type="Pfam" id="PF00561"/>
    </source>
</evidence>
<dbReference type="Pfam" id="PF00561">
    <property type="entry name" value="Abhydrolase_1"/>
    <property type="match status" value="1"/>
</dbReference>
<dbReference type="SUPFAM" id="SSF53474">
    <property type="entry name" value="alpha/beta-Hydrolases"/>
    <property type="match status" value="1"/>
</dbReference>
<dbReference type="InterPro" id="IPR000639">
    <property type="entry name" value="Epox_hydrolase-like"/>
</dbReference>
<dbReference type="InterPro" id="IPR050471">
    <property type="entry name" value="AB_hydrolase"/>
</dbReference>
<comment type="similarity">
    <text evidence="1">Belongs to the AB hydrolase superfamily. Bacterial non-heme haloperoxidase / perhydrolase family.</text>
</comment>
<dbReference type="EMBL" id="FOAJ01000004">
    <property type="protein sequence ID" value="SEK94168.1"/>
    <property type="molecule type" value="Genomic_DNA"/>
</dbReference>
<sequence>MATFTTPDGVELYYKDWGTGRPVVFSHGWPLNADMWEYQMNFLAERGFRCIAHDRRGFGRSSQPWNGYDYDTFAADLHGLIESLDLKDAILVGFSMGGGEVARYLGRYGSARIAKVALVGAVTPLMIRRPDHPDGVDPAVFDGIRAGILDDRPAFFDGFGPVFAGANRPGATVSRAILNWTQMLALQAGLKGTLDCVAAFSETDFRTDLTKFDVPTLVVHGDDDQVVPLDVTGRAAAAAIKGAQFKVYKGAPHALYVTHADQLNQDLLAFGI</sequence>
<dbReference type="GO" id="GO:0003824">
    <property type="term" value="F:catalytic activity"/>
    <property type="evidence" value="ECO:0007669"/>
    <property type="project" value="InterPro"/>
</dbReference>
<feature type="domain" description="AB hydrolase-1" evidence="2">
    <location>
        <begin position="22"/>
        <end position="259"/>
    </location>
</feature>
<dbReference type="Proteomes" id="UP000199120">
    <property type="component" value="Unassembled WGS sequence"/>
</dbReference>
<evidence type="ECO:0000313" key="4">
    <source>
        <dbReference type="Proteomes" id="UP000199120"/>
    </source>
</evidence>
<dbReference type="RefSeq" id="WP_090548014.1">
    <property type="nucleotide sequence ID" value="NZ_FNSR01000002.1"/>
</dbReference>
<dbReference type="AlphaFoldDB" id="A0A1H7L5C6"/>
<dbReference type="STRING" id="416943.SAMN05445871_3985"/>
<evidence type="ECO:0000256" key="1">
    <source>
        <dbReference type="ARBA" id="ARBA00038128"/>
    </source>
</evidence>
<dbReference type="PANTHER" id="PTHR43433:SF4">
    <property type="entry name" value="NON-HEME CHLOROPEROXIDASE-RELATED"/>
    <property type="match status" value="1"/>
</dbReference>
<evidence type="ECO:0000313" key="3">
    <source>
        <dbReference type="EMBL" id="SEK94168.1"/>
    </source>
</evidence>
<keyword evidence="4" id="KW-1185">Reference proteome</keyword>
<dbReference type="InterPro" id="IPR000073">
    <property type="entry name" value="AB_hydrolase_1"/>
</dbReference>
<dbReference type="PRINTS" id="PR00111">
    <property type="entry name" value="ABHYDROLASE"/>
</dbReference>
<organism evidence="3 4">
    <name type="scientific">Paraburkholderia caballeronis</name>
    <dbReference type="NCBI Taxonomy" id="416943"/>
    <lineage>
        <taxon>Bacteria</taxon>
        <taxon>Pseudomonadati</taxon>
        <taxon>Pseudomonadota</taxon>
        <taxon>Betaproteobacteria</taxon>
        <taxon>Burkholderiales</taxon>
        <taxon>Burkholderiaceae</taxon>
        <taxon>Paraburkholderia</taxon>
    </lineage>
</organism>
<dbReference type="FunFam" id="3.40.50.1820:FF:000205">
    <property type="entry name" value="Non-haem bromoperoxidase BPO-A2"/>
    <property type="match status" value="1"/>
</dbReference>
<dbReference type="InterPro" id="IPR029058">
    <property type="entry name" value="AB_hydrolase_fold"/>
</dbReference>
<proteinExistence type="inferred from homology"/>
<dbReference type="PANTHER" id="PTHR43433">
    <property type="entry name" value="HYDROLASE, ALPHA/BETA FOLD FAMILY PROTEIN"/>
    <property type="match status" value="1"/>
</dbReference>
<dbReference type="OrthoDB" id="9779853at2"/>
<accession>A0A1H7L5C6</accession>
<protein>
    <submittedName>
        <fullName evidence="3">Pimeloyl-ACP methyl ester carboxylesterase</fullName>
    </submittedName>
</protein>
<gene>
    <name evidence="3" type="ORF">SAMN05192542_104192</name>
</gene>
<reference evidence="4" key="1">
    <citation type="submission" date="2016-10" db="EMBL/GenBank/DDBJ databases">
        <authorList>
            <person name="Varghese N."/>
            <person name="Submissions S."/>
        </authorList>
    </citation>
    <scope>NUCLEOTIDE SEQUENCE [LARGE SCALE GENOMIC DNA]</scope>
    <source>
        <strain evidence="4">LMG 26416</strain>
    </source>
</reference>
<name>A0A1H7L5C6_9BURK</name>
<dbReference type="Gene3D" id="3.40.50.1820">
    <property type="entry name" value="alpha/beta hydrolase"/>
    <property type="match status" value="1"/>
</dbReference>
<dbReference type="PRINTS" id="PR00412">
    <property type="entry name" value="EPOXHYDRLASE"/>
</dbReference>